<organism evidence="3 4">
    <name type="scientific">Dunaliella salina</name>
    <name type="common">Green alga</name>
    <name type="synonym">Protococcus salinus</name>
    <dbReference type="NCBI Taxonomy" id="3046"/>
    <lineage>
        <taxon>Eukaryota</taxon>
        <taxon>Viridiplantae</taxon>
        <taxon>Chlorophyta</taxon>
        <taxon>core chlorophytes</taxon>
        <taxon>Chlorophyceae</taxon>
        <taxon>CS clade</taxon>
        <taxon>Chlamydomonadales</taxon>
        <taxon>Dunaliellaceae</taxon>
        <taxon>Dunaliella</taxon>
    </lineage>
</organism>
<feature type="coiled-coil region" evidence="1">
    <location>
        <begin position="55"/>
        <end position="271"/>
    </location>
</feature>
<reference evidence="3" key="1">
    <citation type="submission" date="2017-08" db="EMBL/GenBank/DDBJ databases">
        <authorList>
            <person name="Polle J.E."/>
            <person name="Barry K."/>
            <person name="Cushman J."/>
            <person name="Schmutz J."/>
            <person name="Tran D."/>
            <person name="Hathwaick L.T."/>
            <person name="Yim W.C."/>
            <person name="Jenkins J."/>
            <person name="Mckie-Krisberg Z.M."/>
            <person name="Prochnik S."/>
            <person name="Lindquist E."/>
            <person name="Dockter R.B."/>
            <person name="Adam C."/>
            <person name="Molina H."/>
            <person name="Bunkerborg J."/>
            <person name="Jin E."/>
            <person name="Buchheim M."/>
            <person name="Magnuson J."/>
        </authorList>
    </citation>
    <scope>NUCLEOTIDE SEQUENCE</scope>
    <source>
        <strain evidence="3">CCAP 19/18</strain>
    </source>
</reference>
<keyword evidence="4" id="KW-1185">Reference proteome</keyword>
<gene>
    <name evidence="3" type="ORF">DUNSADRAFT_3714</name>
</gene>
<dbReference type="Proteomes" id="UP000815325">
    <property type="component" value="Unassembled WGS sequence"/>
</dbReference>
<dbReference type="EMBL" id="MU069599">
    <property type="protein sequence ID" value="KAF5837881.1"/>
    <property type="molecule type" value="Genomic_DNA"/>
</dbReference>
<feature type="compositionally biased region" description="Low complexity" evidence="2">
    <location>
        <begin position="32"/>
        <end position="42"/>
    </location>
</feature>
<comment type="caution">
    <text evidence="3">The sequence shown here is derived from an EMBL/GenBank/DDBJ whole genome shotgun (WGS) entry which is preliminary data.</text>
</comment>
<evidence type="ECO:0000256" key="1">
    <source>
        <dbReference type="SAM" id="Coils"/>
    </source>
</evidence>
<proteinExistence type="predicted"/>
<evidence type="ECO:0000313" key="4">
    <source>
        <dbReference type="Proteomes" id="UP000815325"/>
    </source>
</evidence>
<keyword evidence="1" id="KW-0175">Coiled coil</keyword>
<evidence type="ECO:0000256" key="2">
    <source>
        <dbReference type="SAM" id="MobiDB-lite"/>
    </source>
</evidence>
<accession>A0ABQ7GTF3</accession>
<protein>
    <submittedName>
        <fullName evidence="3">Uncharacterized protein</fullName>
    </submittedName>
</protein>
<sequence length="293" mass="32720">MASSILKEIEELHNFLERKEYEPYQSLSGTYQQSPAPSAPQTVPAPVPAHPHASINTAERSVDKLGVAIEAAEQEMEAALRRTTEVHKSQLRQKETELSELQRQLVAKDRCIDGLRDTLSTTKRTYEGRLAQLEEALGAKTAKVAELTQELRVAANARQAAETHLDRAATLHEQDVAHQRARQAQKVEQQRVMYEQQIADLQAVNAELSQTARARADEPVRAQRARADDVARAQAAVNAERAELSRASRDVLELRRQVEALNDKLLVARVEGRTERVSVVPRGRGPSTNFFSR</sequence>
<evidence type="ECO:0000313" key="3">
    <source>
        <dbReference type="EMBL" id="KAF5837881.1"/>
    </source>
</evidence>
<name>A0ABQ7GTF3_DUNSA</name>
<feature type="region of interest" description="Disordered" evidence="2">
    <location>
        <begin position="26"/>
        <end position="52"/>
    </location>
</feature>